<evidence type="ECO:0000256" key="5">
    <source>
        <dbReference type="SAM" id="Phobius"/>
    </source>
</evidence>
<dbReference type="InterPro" id="IPR051533">
    <property type="entry name" value="WaaL-like"/>
</dbReference>
<organism evidence="7 8">
    <name type="scientific">Castellaniella daejeonensis</name>
    <dbReference type="NCBI Taxonomy" id="659013"/>
    <lineage>
        <taxon>Bacteria</taxon>
        <taxon>Pseudomonadati</taxon>
        <taxon>Pseudomonadota</taxon>
        <taxon>Betaproteobacteria</taxon>
        <taxon>Burkholderiales</taxon>
        <taxon>Alcaligenaceae</taxon>
        <taxon>Castellaniella</taxon>
    </lineage>
</organism>
<sequence>MPPTPAAPPAWLSTWMSAGAALFFLLMLSVPSGYSVGGGVLLLGGLAVWWTSRRPGCQHPGAEHTPGAQAPAPWTAEDRTLCVLLLAIFAVNALAVLWHGDSGKYLDQGTRYLLAVPILAGLRRIRLRLDWLACGLALGLFATAGVAAWQTIGIGLARADGFVTSAIPFADMALTMAFWCLMGAALAAFGRRWGWTTLLLAGSLAGLYAMMAAATRGSLVALPILLVLAAIALLRRAHLRPLLAGIAILAAAAAIALSTLPIGHIAESRYAAALDEWHAYTQQGDATNNVGSRLEAWKAALISIPERPLLGWGHEQYDAHLQELIEAGRVAPFVGTLANTHNQFVEIWLHQGGLGLVAFLALLIASFWYFCRRLRAPDPAVRVLACCGAALPAAFAAYGLTQVILGRNNGVMFFLVSLAVLWAAMRQAERDAAQAKANHRT</sequence>
<feature type="transmembrane region" description="Helical" evidence="5">
    <location>
        <begin position="241"/>
        <end position="260"/>
    </location>
</feature>
<feature type="transmembrane region" description="Helical" evidence="5">
    <location>
        <begin position="105"/>
        <end position="122"/>
    </location>
</feature>
<reference evidence="7 8" key="1">
    <citation type="journal article" date="2019" name="Int. J. Syst. Evol. Microbiol.">
        <title>The Global Catalogue of Microorganisms (GCM) 10K type strain sequencing project: providing services to taxonomists for standard genome sequencing and annotation.</title>
        <authorList>
            <consortium name="The Broad Institute Genomics Platform"/>
            <consortium name="The Broad Institute Genome Sequencing Center for Infectious Disease"/>
            <person name="Wu L."/>
            <person name="Ma J."/>
        </authorList>
    </citation>
    <scope>NUCLEOTIDE SEQUENCE [LARGE SCALE GENOMIC DNA]</scope>
    <source>
        <strain evidence="7 8">JCM 16240</strain>
    </source>
</reference>
<evidence type="ECO:0000313" key="8">
    <source>
        <dbReference type="Proteomes" id="UP001501176"/>
    </source>
</evidence>
<dbReference type="EMBL" id="BAAAFN010000017">
    <property type="protein sequence ID" value="GAA0236465.1"/>
    <property type="molecule type" value="Genomic_DNA"/>
</dbReference>
<dbReference type="RefSeq" id="WP_343821871.1">
    <property type="nucleotide sequence ID" value="NZ_BAAAFN010000017.1"/>
</dbReference>
<name>A0ABN0U2G8_9BURK</name>
<evidence type="ECO:0000256" key="1">
    <source>
        <dbReference type="ARBA" id="ARBA00004141"/>
    </source>
</evidence>
<feature type="transmembrane region" description="Helical" evidence="5">
    <location>
        <begin position="81"/>
        <end position="99"/>
    </location>
</feature>
<evidence type="ECO:0000259" key="6">
    <source>
        <dbReference type="Pfam" id="PF04932"/>
    </source>
</evidence>
<feature type="transmembrane region" description="Helical" evidence="5">
    <location>
        <begin position="20"/>
        <end position="50"/>
    </location>
</feature>
<keyword evidence="3 5" id="KW-1133">Transmembrane helix</keyword>
<feature type="transmembrane region" description="Helical" evidence="5">
    <location>
        <begin position="347"/>
        <end position="371"/>
    </location>
</feature>
<dbReference type="Pfam" id="PF04932">
    <property type="entry name" value="Wzy_C"/>
    <property type="match status" value="1"/>
</dbReference>
<proteinExistence type="predicted"/>
<dbReference type="PANTHER" id="PTHR37422:SF17">
    <property type="entry name" value="O-ANTIGEN LIGASE"/>
    <property type="match status" value="1"/>
</dbReference>
<feature type="transmembrane region" description="Helical" evidence="5">
    <location>
        <begin position="411"/>
        <end position="428"/>
    </location>
</feature>
<gene>
    <name evidence="7" type="ORF">GCM10009125_26710</name>
</gene>
<accession>A0ABN0U2G8</accession>
<feature type="domain" description="O-antigen ligase-related" evidence="6">
    <location>
        <begin position="203"/>
        <end position="360"/>
    </location>
</feature>
<evidence type="ECO:0000256" key="3">
    <source>
        <dbReference type="ARBA" id="ARBA00022989"/>
    </source>
</evidence>
<feature type="transmembrane region" description="Helical" evidence="5">
    <location>
        <begin position="383"/>
        <end position="405"/>
    </location>
</feature>
<feature type="transmembrane region" description="Helical" evidence="5">
    <location>
        <begin position="217"/>
        <end position="234"/>
    </location>
</feature>
<comment type="subcellular location">
    <subcellularLocation>
        <location evidence="1">Membrane</location>
        <topology evidence="1">Multi-pass membrane protein</topology>
    </subcellularLocation>
</comment>
<evidence type="ECO:0000256" key="4">
    <source>
        <dbReference type="ARBA" id="ARBA00023136"/>
    </source>
</evidence>
<keyword evidence="8" id="KW-1185">Reference proteome</keyword>
<feature type="transmembrane region" description="Helical" evidence="5">
    <location>
        <begin position="129"/>
        <end position="149"/>
    </location>
</feature>
<protein>
    <recommendedName>
        <fullName evidence="6">O-antigen ligase-related domain-containing protein</fullName>
    </recommendedName>
</protein>
<comment type="caution">
    <text evidence="7">The sequence shown here is derived from an EMBL/GenBank/DDBJ whole genome shotgun (WGS) entry which is preliminary data.</text>
</comment>
<keyword evidence="2 5" id="KW-0812">Transmembrane</keyword>
<keyword evidence="4 5" id="KW-0472">Membrane</keyword>
<dbReference type="InterPro" id="IPR007016">
    <property type="entry name" value="O-antigen_ligase-rel_domated"/>
</dbReference>
<dbReference type="Proteomes" id="UP001501176">
    <property type="component" value="Unassembled WGS sequence"/>
</dbReference>
<dbReference type="PANTHER" id="PTHR37422">
    <property type="entry name" value="TEICHURONIC ACID BIOSYNTHESIS PROTEIN TUAE"/>
    <property type="match status" value="1"/>
</dbReference>
<feature type="transmembrane region" description="Helical" evidence="5">
    <location>
        <begin position="193"/>
        <end position="211"/>
    </location>
</feature>
<evidence type="ECO:0000313" key="7">
    <source>
        <dbReference type="EMBL" id="GAA0236465.1"/>
    </source>
</evidence>
<evidence type="ECO:0000256" key="2">
    <source>
        <dbReference type="ARBA" id="ARBA00022692"/>
    </source>
</evidence>
<feature type="transmembrane region" description="Helical" evidence="5">
    <location>
        <begin position="161"/>
        <end position="181"/>
    </location>
</feature>